<evidence type="ECO:0000256" key="1">
    <source>
        <dbReference type="ARBA" id="ARBA00022500"/>
    </source>
</evidence>
<dbReference type="InterPro" id="IPR028976">
    <property type="entry name" value="CheC-like_sf"/>
</dbReference>
<dbReference type="EMBL" id="FQUG01000002">
    <property type="protein sequence ID" value="SHE43099.1"/>
    <property type="molecule type" value="Genomic_DNA"/>
</dbReference>
<dbReference type="Pfam" id="PF04509">
    <property type="entry name" value="CheC"/>
    <property type="match status" value="2"/>
</dbReference>
<sequence>MPDDIMQLSPTQMDALREIGNVGAGNSATALSQIINHRIDMNVPEVSIVPLGDVPDLVGGPEAMVVGVFLRVYGQAPGNILFLLPAESAFYLVDMLMGKKRGETQNLDYLDESALMEIGNILAGAYLNALFNLTKLSLLPSIPALAMDMAGAILNVVLIQLGQMGDHALVIETEFTTDEEGIKGHFFLVPDPGSLDTILTAVGV</sequence>
<reference evidence="4 5" key="1">
    <citation type="submission" date="2016-11" db="EMBL/GenBank/DDBJ databases">
        <authorList>
            <person name="Jaros S."/>
            <person name="Januszkiewicz K."/>
            <person name="Wedrychowicz H."/>
        </authorList>
    </citation>
    <scope>NUCLEOTIDE SEQUENCE [LARGE SCALE GENOMIC DNA]</scope>
    <source>
        <strain evidence="4 5">DSM 10502</strain>
    </source>
</reference>
<organism evidence="4 5">
    <name type="scientific">Schwartzia succinivorans DSM 10502</name>
    <dbReference type="NCBI Taxonomy" id="1123243"/>
    <lineage>
        <taxon>Bacteria</taxon>
        <taxon>Bacillati</taxon>
        <taxon>Bacillota</taxon>
        <taxon>Negativicutes</taxon>
        <taxon>Selenomonadales</taxon>
        <taxon>Selenomonadaceae</taxon>
        <taxon>Schwartzia</taxon>
    </lineage>
</organism>
<keyword evidence="2" id="KW-0378">Hydrolase</keyword>
<dbReference type="SUPFAM" id="SSF103039">
    <property type="entry name" value="CheC-like"/>
    <property type="match status" value="1"/>
</dbReference>
<evidence type="ECO:0000313" key="4">
    <source>
        <dbReference type="EMBL" id="SHE43099.1"/>
    </source>
</evidence>
<dbReference type="InterPro" id="IPR007597">
    <property type="entry name" value="CheC"/>
</dbReference>
<dbReference type="GO" id="GO:0006935">
    <property type="term" value="P:chemotaxis"/>
    <property type="evidence" value="ECO:0007669"/>
    <property type="project" value="UniProtKB-KW"/>
</dbReference>
<dbReference type="CDD" id="cd17909">
    <property type="entry name" value="CheC_ClassI"/>
    <property type="match status" value="1"/>
</dbReference>
<dbReference type="PANTHER" id="PTHR43693">
    <property type="entry name" value="PROTEIN PHOSPHATASE CHEZ"/>
    <property type="match status" value="1"/>
</dbReference>
<accession>A0A1M4TEX2</accession>
<gene>
    <name evidence="4" type="ORF">SAMN02745190_00461</name>
</gene>
<evidence type="ECO:0000256" key="2">
    <source>
        <dbReference type="ARBA" id="ARBA00022801"/>
    </source>
</evidence>
<dbReference type="InterPro" id="IPR050992">
    <property type="entry name" value="CheZ_family_phosphatases"/>
</dbReference>
<dbReference type="OrthoDB" id="9812187at2"/>
<dbReference type="PANTHER" id="PTHR43693:SF1">
    <property type="entry name" value="PROTEIN PHOSPHATASE CHEZ"/>
    <property type="match status" value="1"/>
</dbReference>
<feature type="domain" description="CheC-like protein" evidence="3">
    <location>
        <begin position="112"/>
        <end position="141"/>
    </location>
</feature>
<name>A0A1M4TEX2_9FIRM</name>
<dbReference type="GO" id="GO:0016787">
    <property type="term" value="F:hydrolase activity"/>
    <property type="evidence" value="ECO:0007669"/>
    <property type="project" value="UniProtKB-KW"/>
</dbReference>
<feature type="domain" description="CheC-like protein" evidence="3">
    <location>
        <begin position="12"/>
        <end position="48"/>
    </location>
</feature>
<dbReference type="RefSeq" id="WP_072934551.1">
    <property type="nucleotide sequence ID" value="NZ_FQUG01000002.1"/>
</dbReference>
<evidence type="ECO:0000313" key="5">
    <source>
        <dbReference type="Proteomes" id="UP000184404"/>
    </source>
</evidence>
<evidence type="ECO:0000259" key="3">
    <source>
        <dbReference type="Pfam" id="PF04509"/>
    </source>
</evidence>
<dbReference type="AlphaFoldDB" id="A0A1M4TEX2"/>
<proteinExistence type="predicted"/>
<protein>
    <submittedName>
        <fullName evidence="4">Chemotaxis protein CheC</fullName>
    </submittedName>
</protein>
<dbReference type="Proteomes" id="UP000184404">
    <property type="component" value="Unassembled WGS sequence"/>
</dbReference>
<keyword evidence="5" id="KW-1185">Reference proteome</keyword>
<dbReference type="STRING" id="1123243.SAMN02745190_00461"/>
<dbReference type="Gene3D" id="3.40.1550.10">
    <property type="entry name" value="CheC-like"/>
    <property type="match status" value="1"/>
</dbReference>
<keyword evidence="1" id="KW-0145">Chemotaxis</keyword>